<dbReference type="SUPFAM" id="SSF103473">
    <property type="entry name" value="MFS general substrate transporter"/>
    <property type="match status" value="1"/>
</dbReference>
<dbReference type="OrthoDB" id="9816124at2"/>
<proteinExistence type="predicted"/>
<dbReference type="PATRIC" id="fig|54915.3.peg.4407"/>
<feature type="transmembrane region" description="Helical" evidence="6">
    <location>
        <begin position="166"/>
        <end position="185"/>
    </location>
</feature>
<dbReference type="STRING" id="54915.ADS79_26185"/>
<feature type="transmembrane region" description="Helical" evidence="6">
    <location>
        <begin position="12"/>
        <end position="33"/>
    </location>
</feature>
<evidence type="ECO:0000313" key="9">
    <source>
        <dbReference type="EMBL" id="KNB69389.1"/>
    </source>
</evidence>
<feature type="transmembrane region" description="Helical" evidence="6">
    <location>
        <begin position="75"/>
        <end position="92"/>
    </location>
</feature>
<evidence type="ECO:0000313" key="8">
    <source>
        <dbReference type="EMBL" id="GED70812.1"/>
    </source>
</evidence>
<dbReference type="PANTHER" id="PTHR23530:SF1">
    <property type="entry name" value="PERMEASE, MAJOR FACILITATOR SUPERFAMILY-RELATED"/>
    <property type="match status" value="1"/>
</dbReference>
<evidence type="ECO:0000259" key="7">
    <source>
        <dbReference type="PROSITE" id="PS50850"/>
    </source>
</evidence>
<dbReference type="PANTHER" id="PTHR23530">
    <property type="entry name" value="TRANSPORT PROTEIN-RELATED"/>
    <property type="match status" value="1"/>
</dbReference>
<dbReference type="EMBL" id="LGIQ01000011">
    <property type="protein sequence ID" value="KNB69389.1"/>
    <property type="molecule type" value="Genomic_DNA"/>
</dbReference>
<dbReference type="GO" id="GO:0022857">
    <property type="term" value="F:transmembrane transporter activity"/>
    <property type="evidence" value="ECO:0007669"/>
    <property type="project" value="InterPro"/>
</dbReference>
<dbReference type="RefSeq" id="WP_049741396.1">
    <property type="nucleotide sequence ID" value="NZ_BJON01000018.1"/>
</dbReference>
<feature type="transmembrane region" description="Helical" evidence="6">
    <location>
        <begin position="104"/>
        <end position="125"/>
    </location>
</feature>
<dbReference type="Proteomes" id="UP000319578">
    <property type="component" value="Unassembled WGS sequence"/>
</dbReference>
<gene>
    <name evidence="9" type="ORF">ADS79_26185</name>
    <name evidence="8" type="ORF">BRE01_45140</name>
</gene>
<dbReference type="Proteomes" id="UP000036834">
    <property type="component" value="Unassembled WGS sequence"/>
</dbReference>
<evidence type="ECO:0000256" key="5">
    <source>
        <dbReference type="ARBA" id="ARBA00023136"/>
    </source>
</evidence>
<feature type="transmembrane region" description="Helical" evidence="6">
    <location>
        <begin position="368"/>
        <end position="389"/>
    </location>
</feature>
<keyword evidence="4 6" id="KW-1133">Transmembrane helix</keyword>
<organism evidence="9 10">
    <name type="scientific">Brevibacillus reuszeri</name>
    <dbReference type="NCBI Taxonomy" id="54915"/>
    <lineage>
        <taxon>Bacteria</taxon>
        <taxon>Bacillati</taxon>
        <taxon>Bacillota</taxon>
        <taxon>Bacilli</taxon>
        <taxon>Bacillales</taxon>
        <taxon>Paenibacillaceae</taxon>
        <taxon>Brevibacillus</taxon>
    </lineage>
</organism>
<dbReference type="Pfam" id="PF07690">
    <property type="entry name" value="MFS_1"/>
    <property type="match status" value="1"/>
</dbReference>
<protein>
    <submittedName>
        <fullName evidence="8">MFS transporter</fullName>
    </submittedName>
</protein>
<feature type="transmembrane region" description="Helical" evidence="6">
    <location>
        <begin position="306"/>
        <end position="322"/>
    </location>
</feature>
<evidence type="ECO:0000256" key="1">
    <source>
        <dbReference type="ARBA" id="ARBA00004651"/>
    </source>
</evidence>
<name>A0A0K9YL22_9BACL</name>
<dbReference type="Gene3D" id="1.20.1250.20">
    <property type="entry name" value="MFS general substrate transporter like domains"/>
    <property type="match status" value="1"/>
</dbReference>
<keyword evidence="11" id="KW-1185">Reference proteome</keyword>
<evidence type="ECO:0000313" key="10">
    <source>
        <dbReference type="Proteomes" id="UP000036834"/>
    </source>
</evidence>
<dbReference type="InterPro" id="IPR036259">
    <property type="entry name" value="MFS_trans_sf"/>
</dbReference>
<keyword evidence="5 6" id="KW-0472">Membrane</keyword>
<evidence type="ECO:0000256" key="2">
    <source>
        <dbReference type="ARBA" id="ARBA00022448"/>
    </source>
</evidence>
<evidence type="ECO:0000256" key="6">
    <source>
        <dbReference type="SAM" id="Phobius"/>
    </source>
</evidence>
<sequence>MKNHAWLDSNVLLLFIYSFFTKFHLWMPIYVLYLQQERGLSLATIGIVEGIGWVAAALAEVPAGIVADRFGRNRALMVGAFVMAPAMVLYAYTDWFPMICFLQIVWSLGGSFLSGADQALLYDYLQERGLGNFFSKAVSYQLAIMRIASAIAGIIGGWLAAYSLGFPFFVCGVLSFGAGCVAFFIKEPKQPDEAETKQNESLIRFFLNTSSKVWRAKSLRNVLLYSAILAVPAFCFTFLFVSPFLHEKGMAIEWLGLVFILIQGMSILGSIVSYHMEKRLGEAATVTTFTVLMALSILMLPILPDLSGIICMVLTSFFYSIIEPVLIKMTNQRISGDSRSTLLSYSSMLKTIILAVLVPFFGKLAEETGYPVLCLLIAIVLISLPVVLLRKEKGTATR</sequence>
<feature type="transmembrane region" description="Helical" evidence="6">
    <location>
        <begin position="342"/>
        <end position="362"/>
    </location>
</feature>
<comment type="subcellular location">
    <subcellularLocation>
        <location evidence="1">Cell membrane</location>
        <topology evidence="1">Multi-pass membrane protein</topology>
    </subcellularLocation>
</comment>
<reference evidence="10" key="1">
    <citation type="submission" date="2015-07" db="EMBL/GenBank/DDBJ databases">
        <title>Genome sequencing project for genomic taxonomy and phylogenomics of Bacillus-like bacteria.</title>
        <authorList>
            <person name="Liu B."/>
            <person name="Wang J."/>
            <person name="Zhu Y."/>
            <person name="Liu G."/>
            <person name="Chen Q."/>
            <person name="Chen Z."/>
            <person name="Lan J."/>
            <person name="Che J."/>
            <person name="Ge C."/>
            <person name="Shi H."/>
            <person name="Pan Z."/>
            <person name="Liu X."/>
        </authorList>
    </citation>
    <scope>NUCLEOTIDE SEQUENCE [LARGE SCALE GENOMIC DNA]</scope>
    <source>
        <strain evidence="10">DSM 9887</strain>
    </source>
</reference>
<comment type="caution">
    <text evidence="9">The sequence shown here is derived from an EMBL/GenBank/DDBJ whole genome shotgun (WGS) entry which is preliminary data.</text>
</comment>
<evidence type="ECO:0000256" key="3">
    <source>
        <dbReference type="ARBA" id="ARBA00022692"/>
    </source>
</evidence>
<feature type="transmembrane region" description="Helical" evidence="6">
    <location>
        <begin position="39"/>
        <end position="63"/>
    </location>
</feature>
<feature type="transmembrane region" description="Helical" evidence="6">
    <location>
        <begin position="283"/>
        <end position="300"/>
    </location>
</feature>
<feature type="transmembrane region" description="Helical" evidence="6">
    <location>
        <begin position="251"/>
        <end position="271"/>
    </location>
</feature>
<keyword evidence="2" id="KW-0813">Transport</keyword>
<feature type="domain" description="Major facilitator superfamily (MFS) profile" evidence="7">
    <location>
        <begin position="1"/>
        <end position="395"/>
    </location>
</feature>
<dbReference type="InterPro" id="IPR053160">
    <property type="entry name" value="MFS_DHA3_Transporter"/>
</dbReference>
<evidence type="ECO:0000313" key="11">
    <source>
        <dbReference type="Proteomes" id="UP000319578"/>
    </source>
</evidence>
<evidence type="ECO:0000256" key="4">
    <source>
        <dbReference type="ARBA" id="ARBA00022989"/>
    </source>
</evidence>
<dbReference type="InterPro" id="IPR020846">
    <property type="entry name" value="MFS_dom"/>
</dbReference>
<dbReference type="PROSITE" id="PS50850">
    <property type="entry name" value="MFS"/>
    <property type="match status" value="1"/>
</dbReference>
<accession>A0A0K9YL22</accession>
<dbReference type="AlphaFoldDB" id="A0A0K9YL22"/>
<feature type="transmembrane region" description="Helical" evidence="6">
    <location>
        <begin position="137"/>
        <end position="160"/>
    </location>
</feature>
<dbReference type="InterPro" id="IPR011701">
    <property type="entry name" value="MFS"/>
</dbReference>
<reference evidence="9" key="2">
    <citation type="submission" date="2015-07" db="EMBL/GenBank/DDBJ databases">
        <title>MeaNS - Measles Nucleotide Surveillance Program.</title>
        <authorList>
            <person name="Tran T."/>
            <person name="Druce J."/>
        </authorList>
    </citation>
    <scope>NUCLEOTIDE SEQUENCE</scope>
    <source>
        <strain evidence="9">DSM 9887</strain>
    </source>
</reference>
<keyword evidence="3 6" id="KW-0812">Transmembrane</keyword>
<dbReference type="EMBL" id="BJON01000018">
    <property type="protein sequence ID" value="GED70812.1"/>
    <property type="molecule type" value="Genomic_DNA"/>
</dbReference>
<feature type="transmembrane region" description="Helical" evidence="6">
    <location>
        <begin position="222"/>
        <end position="245"/>
    </location>
</feature>
<reference evidence="8 11" key="3">
    <citation type="submission" date="2019-06" db="EMBL/GenBank/DDBJ databases">
        <title>Whole genome shotgun sequence of Brevibacillus reuszeri NBRC 15719.</title>
        <authorList>
            <person name="Hosoyama A."/>
            <person name="Uohara A."/>
            <person name="Ohji S."/>
            <person name="Ichikawa N."/>
        </authorList>
    </citation>
    <scope>NUCLEOTIDE SEQUENCE [LARGE SCALE GENOMIC DNA]</scope>
    <source>
        <strain evidence="8 11">NBRC 15719</strain>
    </source>
</reference>
<dbReference type="GO" id="GO:0005886">
    <property type="term" value="C:plasma membrane"/>
    <property type="evidence" value="ECO:0007669"/>
    <property type="project" value="UniProtKB-SubCell"/>
</dbReference>